<evidence type="ECO:0000313" key="1">
    <source>
        <dbReference type="EMBL" id="AKR15966.1"/>
    </source>
</evidence>
<dbReference type="RefSeq" id="YP_009218658.1">
    <property type="nucleotide sequence ID" value="NC_029013.1"/>
</dbReference>
<dbReference type="GeneID" id="26644880"/>
<protein>
    <submittedName>
        <fullName evidence="1">Uncharacterized protein</fullName>
    </submittedName>
</protein>
<dbReference type="KEGG" id="vg:26644880"/>
<sequence length="143" mass="16400">MNTPGLITLFKLAPKIRNILVGAFNDQHNAELMRLFQDEIPEFEKVFGDALTAYSQQGYLAAPLVNDPNQYRRTYFDWQIITLVKRSGITPTNFQLLTVDSAKFLIQYMITGGFKHELLPVDNDALLFEFEEASKFIEAMKSM</sequence>
<dbReference type="EMBL" id="KR869820">
    <property type="protein sequence ID" value="AKR15966.1"/>
    <property type="molecule type" value="Genomic_DNA"/>
</dbReference>
<organism evidence="1 2">
    <name type="scientific">Citrobacter phage IME-CF2</name>
    <dbReference type="NCBI Taxonomy" id="1673887"/>
    <lineage>
        <taxon>Viruses</taxon>
        <taxon>Duplodnaviria</taxon>
        <taxon>Heunggongvirae</taxon>
        <taxon>Uroviricota</taxon>
        <taxon>Caudoviricetes</taxon>
        <taxon>Pantevenvirales</taxon>
        <taxon>Straboviridae</taxon>
        <taxon>Pseudotevenvirus</taxon>
        <taxon>Pseudotevenvirus imecf2</taxon>
    </lineage>
</organism>
<reference evidence="2" key="1">
    <citation type="submission" date="2015-05" db="EMBL/GenBank/DDBJ databases">
        <authorList>
            <person name="Liu X."/>
            <person name="Tong Y."/>
            <person name="Huang Y."/>
            <person name="An X."/>
            <person name="Mi Z."/>
            <person name="Zhang Z."/>
        </authorList>
    </citation>
    <scope>NUCLEOTIDE SEQUENCE [LARGE SCALE GENOMIC DNA]</scope>
</reference>
<keyword evidence="2" id="KW-1185">Reference proteome</keyword>
<name>A0A0K0QS67_9CAUD</name>
<proteinExistence type="predicted"/>
<accession>A0A0K0QS67</accession>
<evidence type="ECO:0000313" key="2">
    <source>
        <dbReference type="Proteomes" id="UP000204614"/>
    </source>
</evidence>
<dbReference type="Proteomes" id="UP000204614">
    <property type="component" value="Segment"/>
</dbReference>